<keyword evidence="2" id="KW-0732">Signal</keyword>
<evidence type="ECO:0000313" key="3">
    <source>
        <dbReference type="EMBL" id="OAQ28222.1"/>
    </source>
</evidence>
<sequence length="166" mass="18006">MTRLNPSSLLFAALAFSQVFIALVSAAELKPGALYKIQQSPFSFSVALSSTGKSFDVSAVETNTAIWKLESGSSEGSFKLLHLFSGRYLTVLDAVVQGSKIGMDTKSFDFRLENAAEGSDKYRISPSSATTLTIQKKTDAVDLVLQPKSDQQPGTDEWSFVELKKP</sequence>
<feature type="chain" id="PRO_5008276212" description="Ricin B lectin domain-containing protein" evidence="2">
    <location>
        <begin position="27"/>
        <end position="166"/>
    </location>
</feature>
<reference evidence="3 4" key="1">
    <citation type="submission" date="2016-05" db="EMBL/GenBank/DDBJ databases">
        <title>Genome sequencing reveals origins of a unique bacterial endosymbiosis in the earliest lineages of terrestrial Fungi.</title>
        <authorList>
            <consortium name="DOE Joint Genome Institute"/>
            <person name="Uehling J."/>
            <person name="Gryganskyi A."/>
            <person name="Hameed K."/>
            <person name="Tschaplinski T."/>
            <person name="Misztal P."/>
            <person name="Wu S."/>
            <person name="Desiro A."/>
            <person name="Vande Pol N."/>
            <person name="Du Z.-Y."/>
            <person name="Zienkiewicz A."/>
            <person name="Zienkiewicz K."/>
            <person name="Morin E."/>
            <person name="Tisserant E."/>
            <person name="Splivallo R."/>
            <person name="Hainaut M."/>
            <person name="Henrissat B."/>
            <person name="Ohm R."/>
            <person name="Kuo A."/>
            <person name="Yan J."/>
            <person name="Lipzen A."/>
            <person name="Nolan M."/>
            <person name="Labutti K."/>
            <person name="Barry K."/>
            <person name="Goldstein A."/>
            <person name="Labbe J."/>
            <person name="Schadt C."/>
            <person name="Tuskan G."/>
            <person name="Grigoriev I."/>
            <person name="Martin F."/>
            <person name="Vilgalys R."/>
            <person name="Bonito G."/>
        </authorList>
    </citation>
    <scope>NUCLEOTIDE SEQUENCE [LARGE SCALE GENOMIC DNA]</scope>
    <source>
        <strain evidence="3 4">AG-77</strain>
    </source>
</reference>
<name>A0A197JSG5_9FUNG</name>
<proteinExistence type="predicted"/>
<keyword evidence="4" id="KW-1185">Reference proteome</keyword>
<evidence type="ECO:0000256" key="1">
    <source>
        <dbReference type="SAM" id="MobiDB-lite"/>
    </source>
</evidence>
<evidence type="ECO:0008006" key="5">
    <source>
        <dbReference type="Google" id="ProtNLM"/>
    </source>
</evidence>
<dbReference type="Proteomes" id="UP000078512">
    <property type="component" value="Unassembled WGS sequence"/>
</dbReference>
<dbReference type="Gene3D" id="2.80.10.50">
    <property type="match status" value="1"/>
</dbReference>
<dbReference type="EMBL" id="KV442050">
    <property type="protein sequence ID" value="OAQ28222.1"/>
    <property type="molecule type" value="Genomic_DNA"/>
</dbReference>
<protein>
    <recommendedName>
        <fullName evidence="5">Ricin B lectin domain-containing protein</fullName>
    </recommendedName>
</protein>
<gene>
    <name evidence="3" type="ORF">K457DRAFT_126836</name>
</gene>
<organism evidence="3 4">
    <name type="scientific">Linnemannia elongata AG-77</name>
    <dbReference type="NCBI Taxonomy" id="1314771"/>
    <lineage>
        <taxon>Eukaryota</taxon>
        <taxon>Fungi</taxon>
        <taxon>Fungi incertae sedis</taxon>
        <taxon>Mucoromycota</taxon>
        <taxon>Mortierellomycotina</taxon>
        <taxon>Mortierellomycetes</taxon>
        <taxon>Mortierellales</taxon>
        <taxon>Mortierellaceae</taxon>
        <taxon>Linnemannia</taxon>
    </lineage>
</organism>
<feature type="signal peptide" evidence="2">
    <location>
        <begin position="1"/>
        <end position="26"/>
    </location>
</feature>
<evidence type="ECO:0000256" key="2">
    <source>
        <dbReference type="SAM" id="SignalP"/>
    </source>
</evidence>
<dbReference type="AlphaFoldDB" id="A0A197JSG5"/>
<accession>A0A197JSG5</accession>
<feature type="region of interest" description="Disordered" evidence="1">
    <location>
        <begin position="147"/>
        <end position="166"/>
    </location>
</feature>
<evidence type="ECO:0000313" key="4">
    <source>
        <dbReference type="Proteomes" id="UP000078512"/>
    </source>
</evidence>